<keyword evidence="2" id="KW-0812">Transmembrane</keyword>
<dbReference type="EMBL" id="JAVREJ010000009">
    <property type="protein sequence ID" value="MDT0350838.1"/>
    <property type="molecule type" value="Genomic_DNA"/>
</dbReference>
<feature type="transmembrane region" description="Helical" evidence="2">
    <location>
        <begin position="622"/>
        <end position="642"/>
    </location>
</feature>
<evidence type="ECO:0000313" key="3">
    <source>
        <dbReference type="EMBL" id="MDT0350838.1"/>
    </source>
</evidence>
<gene>
    <name evidence="3" type="ORF">RM445_15000</name>
</gene>
<sequence>MTSLADGSPAAGGQAAGGAATSYRAVPAPAVFDSAPSVDGDPDLLLLRTYQPVLRYTAGELFLPTAVEPYLARCSLWADDGGSRRKRRVEELVPAGGLTPDGLAAAGVRYRHRPLYLRFVQEQLTRSEVAAWRREDRPRLRGKARFAAVGVLARLIDALVRLSLLVRGRVPGGLVAAAHRLAAAVLAQAGETPDRAGSVRTAYGRVLRSGDYTVLQYWYFYPFNDWRSTFYGVNDHEADWETISVYLVPDDDGGVAPAWVAASSHDLAGADLRRRWDDPQLRREGDHPVIYPGAGSHSGAFLPGDYVVSVELPALRRVVNWLQHARRRLLPWTAEPGRGAFAIPFVDYARGDGAAIGEGHDLTWRLELIDDGTPWVRDYRGLWGLDTHDPFGGERAPAGPRYERTGALRRSWTSPLGWVGLDGVPATADEEEQHLRSRIVVIDEELTALEEEVAAERTAVRGLAAQVRSLEAAADGRALRRERLAERERRERELKALTARCSALAEERAAHEAYLAGPREPARPDAHLRHPHMPYAADTDVRSRFLRVWAAVSTPVLVLGLGGLLIRPTVPVLVGFLTFLMVFGVVEAIGRRRVLAFATVLGALALWIFAVAGLILALLSSWHLVLAGLLAVLALVLLVVNVRELRSG</sequence>
<evidence type="ECO:0000313" key="4">
    <source>
        <dbReference type="Proteomes" id="UP001183202"/>
    </source>
</evidence>
<name>A0ABU2NA51_9PSEU</name>
<feature type="coiled-coil region" evidence="1">
    <location>
        <begin position="432"/>
        <end position="507"/>
    </location>
</feature>
<proteinExistence type="predicted"/>
<evidence type="ECO:0000256" key="1">
    <source>
        <dbReference type="SAM" id="Coils"/>
    </source>
</evidence>
<keyword evidence="2" id="KW-0472">Membrane</keyword>
<dbReference type="Proteomes" id="UP001183202">
    <property type="component" value="Unassembled WGS sequence"/>
</dbReference>
<protein>
    <submittedName>
        <fullName evidence="3">Uncharacterized protein</fullName>
    </submittedName>
</protein>
<keyword evidence="1" id="KW-0175">Coiled coil</keyword>
<organism evidence="3 4">
    <name type="scientific">Pseudonocardia charpentierae</name>
    <dbReference type="NCBI Taxonomy" id="3075545"/>
    <lineage>
        <taxon>Bacteria</taxon>
        <taxon>Bacillati</taxon>
        <taxon>Actinomycetota</taxon>
        <taxon>Actinomycetes</taxon>
        <taxon>Pseudonocardiales</taxon>
        <taxon>Pseudonocardiaceae</taxon>
        <taxon>Pseudonocardia</taxon>
    </lineage>
</organism>
<keyword evidence="2" id="KW-1133">Transmembrane helix</keyword>
<feature type="transmembrane region" description="Helical" evidence="2">
    <location>
        <begin position="594"/>
        <end position="616"/>
    </location>
</feature>
<evidence type="ECO:0000256" key="2">
    <source>
        <dbReference type="SAM" id="Phobius"/>
    </source>
</evidence>
<dbReference type="PANTHER" id="PTHR48174:SF5">
    <property type="entry name" value="VACUOLAR PROTEIN SORTING-ASSOCIATED PROTEIN 62"/>
    <property type="match status" value="1"/>
</dbReference>
<feature type="transmembrane region" description="Helical" evidence="2">
    <location>
        <begin position="572"/>
        <end position="589"/>
    </location>
</feature>
<accession>A0ABU2NA51</accession>
<dbReference type="PANTHER" id="PTHR48174">
    <property type="entry name" value="DUF946 FAMILY PROTEIN"/>
    <property type="match status" value="1"/>
</dbReference>
<keyword evidence="4" id="KW-1185">Reference proteome</keyword>
<comment type="caution">
    <text evidence="3">The sequence shown here is derived from an EMBL/GenBank/DDBJ whole genome shotgun (WGS) entry which is preliminary data.</text>
</comment>
<reference evidence="4" key="1">
    <citation type="submission" date="2023-07" db="EMBL/GenBank/DDBJ databases">
        <title>30 novel species of actinomycetes from the DSMZ collection.</title>
        <authorList>
            <person name="Nouioui I."/>
        </authorList>
    </citation>
    <scope>NUCLEOTIDE SEQUENCE [LARGE SCALE GENOMIC DNA]</scope>
    <source>
        <strain evidence="4">DSM 45834</strain>
    </source>
</reference>
<dbReference type="RefSeq" id="WP_311556860.1">
    <property type="nucleotide sequence ID" value="NZ_JAVREJ010000009.1"/>
</dbReference>